<evidence type="ECO:0000313" key="3">
    <source>
        <dbReference type="Proteomes" id="UP000018851"/>
    </source>
</evidence>
<dbReference type="PATRIC" id="fig|1123269.5.peg.3901"/>
<evidence type="ECO:0000256" key="1">
    <source>
        <dbReference type="SAM" id="Coils"/>
    </source>
</evidence>
<dbReference type="Proteomes" id="UP000018851">
    <property type="component" value="Chromosome"/>
</dbReference>
<dbReference type="AlphaFoldDB" id="W0ACN0"/>
<keyword evidence="1" id="KW-0175">Coiled coil</keyword>
<dbReference type="RefSeq" id="WP_025293800.1">
    <property type="nucleotide sequence ID" value="NZ_CP006644.1"/>
</dbReference>
<dbReference type="EMBL" id="CP006644">
    <property type="protein sequence ID" value="AHE55649.1"/>
    <property type="molecule type" value="Genomic_DNA"/>
</dbReference>
<keyword evidence="3" id="KW-1185">Reference proteome</keyword>
<name>W0ACN0_9SPHN</name>
<protein>
    <recommendedName>
        <fullName evidence="4">Flagellar assembly protein FliH/Type III secretion system HrpE domain-containing protein</fullName>
    </recommendedName>
</protein>
<evidence type="ECO:0008006" key="4">
    <source>
        <dbReference type="Google" id="ProtNLM"/>
    </source>
</evidence>
<gene>
    <name evidence="2" type="ORF">NX02_19950</name>
</gene>
<organism evidence="2 3">
    <name type="scientific">Sphingomonas sanxanigenens DSM 19645 = NX02</name>
    <dbReference type="NCBI Taxonomy" id="1123269"/>
    <lineage>
        <taxon>Bacteria</taxon>
        <taxon>Pseudomonadati</taxon>
        <taxon>Pseudomonadota</taxon>
        <taxon>Alphaproteobacteria</taxon>
        <taxon>Sphingomonadales</taxon>
        <taxon>Sphingomonadaceae</taxon>
        <taxon>Sphingomonas</taxon>
    </lineage>
</organism>
<sequence>MIKAIDGAAAVARPLAPLRTENKAANAIHAPDPKIAALEEELAQTIRRAEKFVAENENLRAARDRAYADGERAGRIEGRKEAEHSDAKRLAALERAIAAALARRQERSANALDLARVIAFEALGRLLDEDRERADLLSRIIETQVARLERTSILRIEVSREDFPDADAIASIRDQVAESVQIDVLGQAPHGHCRIVQTLGAIDAGIETQFGRLAALLLPEERYDAG</sequence>
<dbReference type="HOGENOM" id="CLU_1224106_0_0_5"/>
<dbReference type="KEGG" id="ssan:NX02_19950"/>
<accession>W0ACN0</accession>
<reference evidence="2 3" key="1">
    <citation type="submission" date="2013-07" db="EMBL/GenBank/DDBJ databases">
        <title>Completed genome of Sphingomonas sanxanigenens NX02.</title>
        <authorList>
            <person name="Ma T."/>
            <person name="Huang H."/>
            <person name="Wu M."/>
            <person name="Li X."/>
            <person name="Li G."/>
        </authorList>
    </citation>
    <scope>NUCLEOTIDE SEQUENCE [LARGE SCALE GENOMIC DNA]</scope>
    <source>
        <strain evidence="2 3">NX02</strain>
    </source>
</reference>
<evidence type="ECO:0000313" key="2">
    <source>
        <dbReference type="EMBL" id="AHE55649.1"/>
    </source>
</evidence>
<proteinExistence type="predicted"/>
<dbReference type="STRING" id="1123269.NX02_19950"/>
<feature type="coiled-coil region" evidence="1">
    <location>
        <begin position="35"/>
        <end position="62"/>
    </location>
</feature>